<feature type="domain" description="NolW-like" evidence="12">
    <location>
        <begin position="189"/>
        <end position="247"/>
    </location>
</feature>
<gene>
    <name evidence="14" type="ORF">MNBD_GAMMA01-2180</name>
</gene>
<feature type="compositionally biased region" description="Low complexity" evidence="10">
    <location>
        <begin position="354"/>
        <end position="364"/>
    </location>
</feature>
<sequence length="724" mass="79344">MIKKLIIICTTIGLMSCASAPLDLSKEVDGYDYLQGIESNKYSGAVFGNDENQQQGTDKEQFEFYPGTGKFIDLDAAKNQQKAVSHKGEITLNFEGDPLPMVVNLILGKILKENYVIAPGVSGAVTFATVKPINKDQILPILEMLLSWNNAALVYIEDRYHVMPRAQAIKGNLIPSYGQMEIRNGYTVMVVPLKYIAPSEMEKVLAPYAKDGSIVKADNARNLLFLSGTKRELAMYLSTINIFDVDWLEGMSTGIFTLNRVEAATIVAEMEAIFGEGADNPLAGMFRFMPLERLNAIMVITPQEQYLHKAKEWIMRLDRADSEASRTLYVYNVKNIKADDLAGYLNDVFGGSSGSSSRKSSSGKVAPGLRGKEIGSKNKKSKKITSNKGSSNKDGIKFTAIEENNQILISANAQEYDSILAAVSQLDIEPSQVLIEAKIIEVKLEGRHEFGIQWEFEGSAIDPEPSPRPTLKGFAGLSDTISSSLGSSLNYVLTGADIRATISALESSGNATVLSTPSLLVLNNKEASINVGEQIPIPTFSSGFNNNNNNNNNNNIRSSVTYKQTGIKLQVKPRINPGGLVYIELTQEVSSPGIKDPDTNNIPIDNRDITTEVAIQSGHTVVMGGLIKETKLNSKTGIPVLSKIPLVGSLFGSNTSDSIRTELLVLITPTVIENPEQAKQLTKEYAKQFKGLKPIKSFKDKYEDDYKHTEKNNQKETNEQNNNE</sequence>
<dbReference type="GO" id="GO:0015628">
    <property type="term" value="P:protein secretion by the type II secretion system"/>
    <property type="evidence" value="ECO:0007669"/>
    <property type="project" value="InterPro"/>
</dbReference>
<keyword evidence="6" id="KW-0732">Signal</keyword>
<name>A0A3B0VDL6_9ZZZZ</name>
<dbReference type="InterPro" id="IPR038591">
    <property type="entry name" value="NolW-like_sf"/>
</dbReference>
<feature type="region of interest" description="Disordered" evidence="10">
    <location>
        <begin position="701"/>
        <end position="724"/>
    </location>
</feature>
<accession>A0A3B0VDL6</accession>
<dbReference type="Gene3D" id="3.55.50.30">
    <property type="match status" value="1"/>
</dbReference>
<dbReference type="Pfam" id="PF03958">
    <property type="entry name" value="Secretin_N"/>
    <property type="match status" value="2"/>
</dbReference>
<dbReference type="NCBIfam" id="TIGR02517">
    <property type="entry name" value="type_II_gspD"/>
    <property type="match status" value="1"/>
</dbReference>
<evidence type="ECO:0000256" key="3">
    <source>
        <dbReference type="ARBA" id="ARBA00022448"/>
    </source>
</evidence>
<dbReference type="InterPro" id="IPR013356">
    <property type="entry name" value="T2SS_GspD"/>
</dbReference>
<feature type="region of interest" description="Disordered" evidence="10">
    <location>
        <begin position="351"/>
        <end position="390"/>
    </location>
</feature>
<evidence type="ECO:0000256" key="10">
    <source>
        <dbReference type="SAM" id="MobiDB-lite"/>
    </source>
</evidence>
<keyword evidence="8" id="KW-0472">Membrane</keyword>
<dbReference type="InterPro" id="IPR004846">
    <property type="entry name" value="T2SS/T3SS_dom"/>
</dbReference>
<dbReference type="Gene3D" id="3.30.1370.120">
    <property type="match status" value="2"/>
</dbReference>
<evidence type="ECO:0000259" key="13">
    <source>
        <dbReference type="Pfam" id="PF21305"/>
    </source>
</evidence>
<dbReference type="GO" id="GO:0009279">
    <property type="term" value="C:cell outer membrane"/>
    <property type="evidence" value="ECO:0007669"/>
    <property type="project" value="UniProtKB-SubCell"/>
</dbReference>
<dbReference type="PROSITE" id="PS51257">
    <property type="entry name" value="PROKAR_LIPOPROTEIN"/>
    <property type="match status" value="1"/>
</dbReference>
<feature type="domain" description="NolW-like" evidence="12">
    <location>
        <begin position="330"/>
        <end position="432"/>
    </location>
</feature>
<evidence type="ECO:0000256" key="8">
    <source>
        <dbReference type="ARBA" id="ARBA00023136"/>
    </source>
</evidence>
<dbReference type="InterPro" id="IPR005644">
    <property type="entry name" value="NolW-like"/>
</dbReference>
<dbReference type="InterPro" id="IPR001775">
    <property type="entry name" value="GspD/PilQ"/>
</dbReference>
<feature type="compositionally biased region" description="Basic and acidic residues" evidence="10">
    <location>
        <begin position="701"/>
        <end position="718"/>
    </location>
</feature>
<keyword evidence="3" id="KW-0813">Transport</keyword>
<dbReference type="Pfam" id="PF00263">
    <property type="entry name" value="Secretin"/>
    <property type="match status" value="1"/>
</dbReference>
<reference evidence="14" key="1">
    <citation type="submission" date="2018-06" db="EMBL/GenBank/DDBJ databases">
        <authorList>
            <person name="Zhirakovskaya E."/>
        </authorList>
    </citation>
    <scope>NUCLEOTIDE SEQUENCE</scope>
</reference>
<evidence type="ECO:0000256" key="5">
    <source>
        <dbReference type="ARBA" id="ARBA00022692"/>
    </source>
</evidence>
<proteinExistence type="inferred from homology"/>
<dbReference type="PRINTS" id="PR00811">
    <property type="entry name" value="BCTERIALGSPD"/>
</dbReference>
<organism evidence="14">
    <name type="scientific">hydrothermal vent metagenome</name>
    <dbReference type="NCBI Taxonomy" id="652676"/>
    <lineage>
        <taxon>unclassified sequences</taxon>
        <taxon>metagenomes</taxon>
        <taxon>ecological metagenomes</taxon>
    </lineage>
</organism>
<dbReference type="GO" id="GO:0015627">
    <property type="term" value="C:type II protein secretion system complex"/>
    <property type="evidence" value="ECO:0007669"/>
    <property type="project" value="InterPro"/>
</dbReference>
<dbReference type="PANTHER" id="PTHR30332:SF25">
    <property type="entry name" value="SECRETIN XPSD"/>
    <property type="match status" value="1"/>
</dbReference>
<evidence type="ECO:0000256" key="9">
    <source>
        <dbReference type="ARBA" id="ARBA00023237"/>
    </source>
</evidence>
<dbReference type="EMBL" id="UOEW01000089">
    <property type="protein sequence ID" value="VAW34919.1"/>
    <property type="molecule type" value="Genomic_DNA"/>
</dbReference>
<keyword evidence="7" id="KW-0653">Protein transport</keyword>
<dbReference type="Pfam" id="PF21305">
    <property type="entry name" value="type_II_gspD_N0"/>
    <property type="match status" value="1"/>
</dbReference>
<keyword evidence="4" id="KW-1134">Transmembrane beta strand</keyword>
<dbReference type="InterPro" id="IPR049371">
    <property type="entry name" value="GspD-like_N0"/>
</dbReference>
<evidence type="ECO:0000259" key="11">
    <source>
        <dbReference type="Pfam" id="PF00263"/>
    </source>
</evidence>
<comment type="subcellular location">
    <subcellularLocation>
        <location evidence="1">Cell outer membrane</location>
    </subcellularLocation>
</comment>
<evidence type="ECO:0000256" key="2">
    <source>
        <dbReference type="ARBA" id="ARBA00006980"/>
    </source>
</evidence>
<evidence type="ECO:0000256" key="1">
    <source>
        <dbReference type="ARBA" id="ARBA00004442"/>
    </source>
</evidence>
<dbReference type="AlphaFoldDB" id="A0A3B0VDL6"/>
<feature type="domain" description="GspD-like N0" evidence="13">
    <location>
        <begin position="92"/>
        <end position="155"/>
    </location>
</feature>
<keyword evidence="9" id="KW-0998">Cell outer membrane</keyword>
<evidence type="ECO:0000313" key="14">
    <source>
        <dbReference type="EMBL" id="VAW34919.1"/>
    </source>
</evidence>
<feature type="domain" description="Type II/III secretion system secretin-like" evidence="11">
    <location>
        <begin position="504"/>
        <end position="673"/>
    </location>
</feature>
<evidence type="ECO:0000259" key="12">
    <source>
        <dbReference type="Pfam" id="PF03958"/>
    </source>
</evidence>
<protein>
    <submittedName>
        <fullName evidence="14">General secretion pathway protein D</fullName>
    </submittedName>
</protein>
<dbReference type="PANTHER" id="PTHR30332">
    <property type="entry name" value="PROBABLE GENERAL SECRETION PATHWAY PROTEIN D"/>
    <property type="match status" value="1"/>
</dbReference>
<evidence type="ECO:0000256" key="7">
    <source>
        <dbReference type="ARBA" id="ARBA00022927"/>
    </source>
</evidence>
<evidence type="ECO:0000256" key="4">
    <source>
        <dbReference type="ARBA" id="ARBA00022452"/>
    </source>
</evidence>
<comment type="similarity">
    <text evidence="2">Belongs to the bacterial secretin family. GSP D subfamily.</text>
</comment>
<dbReference type="InterPro" id="IPR050810">
    <property type="entry name" value="Bact_Secretion_Sys_Channel"/>
</dbReference>
<evidence type="ECO:0000256" key="6">
    <source>
        <dbReference type="ARBA" id="ARBA00022729"/>
    </source>
</evidence>
<keyword evidence="5" id="KW-0812">Transmembrane</keyword>